<dbReference type="Proteomes" id="UP000183613">
    <property type="component" value="Unassembled WGS sequence"/>
</dbReference>
<evidence type="ECO:0000313" key="2">
    <source>
        <dbReference type="Proteomes" id="UP000183613"/>
    </source>
</evidence>
<dbReference type="PROSITE" id="PS51257">
    <property type="entry name" value="PROKAR_LIPOPROTEIN"/>
    <property type="match status" value="1"/>
</dbReference>
<evidence type="ECO:0008006" key="3">
    <source>
        <dbReference type="Google" id="ProtNLM"/>
    </source>
</evidence>
<evidence type="ECO:0000313" key="1">
    <source>
        <dbReference type="EMBL" id="SEE63464.1"/>
    </source>
</evidence>
<dbReference type="RefSeq" id="WP_048359288.1">
    <property type="nucleotide sequence ID" value="NZ_FNUD01000002.1"/>
</dbReference>
<accession>A0A0J6JDK9</accession>
<dbReference type="EMBL" id="FNUD01000002">
    <property type="protein sequence ID" value="SEE63464.1"/>
    <property type="molecule type" value="Genomic_DNA"/>
</dbReference>
<sequence>MDLRFPLACFGLSMALLASSGCSPDDEHQQASLEERSAAFEKSLDTIKDQQLKDAVADLGGSLLLLERARLKLQDKPVETEYGTDDLALLKHYPSSQALSDAYINGLFVMRKNSSSDYLTDLEPVFPFPLNSASEFPFPHALEWQSVTLSNKQVVPFQPEWSETDPGIQLSPSSANLSNPDDLTVTYPYIDGIEVENTQQPQPLMLHGKVEVIAPGKVVTFNLTAKDVGKTRTDGTISATLLTLGKNFAEVDIVNSAPLAEQVRDTPLNPLIIQARDHSGQFLARSGSINENAEQLAFYQEQLAQMLKQTAWTDAFGQQLDNEQKAFDQKHTHHYSKVYFNGTVENIDINVLDFSTANITRKALDLPVRKLDRNVVGKEIQPLPLNVVVYDDQAANYLKGANLEPGQLEKSVVIRQSVDDASAATLEFSHPATFNDEMLGALPDHSDAPVTFFAEDDTGKRSEPLELPTEAFDVDPHAGVITYDLNLFPETPAYAVGSIPLFIADIDKQVLDVAHLPKGLELKGNALVVDQKVFPSEAWRFYAKDDTGNYLKEVVAVSHSAEPNGPTLFDVHYFYGQPTQLESYARTELNPVEYGFEVKLDKAPEASAAQ</sequence>
<gene>
    <name evidence="1" type="ORF">SAMN04489800_1529</name>
</gene>
<reference evidence="1" key="1">
    <citation type="submission" date="2016-10" db="EMBL/GenBank/DDBJ databases">
        <authorList>
            <person name="Varghese N."/>
            <person name="Submissions S."/>
        </authorList>
    </citation>
    <scope>NUCLEOTIDE SEQUENCE [LARGE SCALE GENOMIC DNA]</scope>
    <source>
        <strain evidence="1">LMG 25555</strain>
    </source>
</reference>
<name>A0A0J6JDK9_PSEDM</name>
<proteinExistence type="predicted"/>
<keyword evidence="2" id="KW-1185">Reference proteome</keyword>
<dbReference type="PATRIC" id="fig|882211.3.peg.1525"/>
<organism evidence="1 2">
    <name type="scientific">Pseudomonas deceptionensis</name>
    <dbReference type="NCBI Taxonomy" id="882211"/>
    <lineage>
        <taxon>Bacteria</taxon>
        <taxon>Pseudomonadati</taxon>
        <taxon>Pseudomonadota</taxon>
        <taxon>Gammaproteobacteria</taxon>
        <taxon>Pseudomonadales</taxon>
        <taxon>Pseudomonadaceae</taxon>
        <taxon>Pseudomonas</taxon>
    </lineage>
</organism>
<dbReference type="AlphaFoldDB" id="A0A0J6JDK9"/>
<dbReference type="OrthoDB" id="6978320at2"/>
<comment type="caution">
    <text evidence="1">The sequence shown here is derived from an EMBL/GenBank/DDBJ whole genome shotgun (WGS) entry which is preliminary data.</text>
</comment>
<protein>
    <recommendedName>
        <fullName evidence="3">Lipoprotein</fullName>
    </recommendedName>
</protein>